<dbReference type="GO" id="GO:0005524">
    <property type="term" value="F:ATP binding"/>
    <property type="evidence" value="ECO:0007669"/>
    <property type="project" value="UniProtKB-KW"/>
</dbReference>
<dbReference type="InterPro" id="IPR041010">
    <property type="entry name" value="Znf-ACC"/>
</dbReference>
<evidence type="ECO:0000256" key="11">
    <source>
        <dbReference type="ARBA" id="ARBA00023160"/>
    </source>
</evidence>
<dbReference type="HAMAP" id="MF_01395">
    <property type="entry name" value="AcetylCoA_CT_beta"/>
    <property type="match status" value="1"/>
</dbReference>
<keyword evidence="9 13" id="KW-0067">ATP-binding</keyword>
<dbReference type="GO" id="GO:0003989">
    <property type="term" value="F:acetyl-CoA carboxylase activity"/>
    <property type="evidence" value="ECO:0007669"/>
    <property type="project" value="InterPro"/>
</dbReference>
<dbReference type="InterPro" id="IPR034733">
    <property type="entry name" value="AcCoA_carboxyl_beta"/>
</dbReference>
<dbReference type="PANTHER" id="PTHR42995:SF5">
    <property type="entry name" value="ACETYL-COENZYME A CARBOXYLASE CARBOXYL TRANSFERASE SUBUNIT BETA, CHLOROPLASTIC"/>
    <property type="match status" value="1"/>
</dbReference>
<evidence type="ECO:0000256" key="3">
    <source>
        <dbReference type="ARBA" id="ARBA00022679"/>
    </source>
</evidence>
<sequence length="320" mass="35041">MIPRPRSRGRELETMAWWRRKKDALERPEPGGKVSVPAGLWTKCDSCSEITYTEELVQNLRVCPVCGHHHVMPTDERIATTVDPGSWVEHHEQLCSGDPLEFTDSKRYKDRLVAATRKSGRNDAFVCGTGRIDGVEASLGFFAFEFMGGSMGSVVGEKVTLVFERALEQGIPALVFSASGGARMQEGILSLMQMAKTSAARAKLREAGLPYISVLLHPTTGGVAASFAFLGDLIIAEPRALIGFAGPRVIQQTIGQELPEGFQRSEFLLEHGMIDRIVSRLEMRDQIGLLLRLLGFGEDIPRANQTMTDGVIIRDDAGAS</sequence>
<feature type="binding site" evidence="13">
    <location>
        <position position="44"/>
    </location>
    <ligand>
        <name>Zn(2+)</name>
        <dbReference type="ChEBI" id="CHEBI:29105"/>
    </ligand>
</feature>
<reference evidence="15 16" key="1">
    <citation type="submission" date="2014-12" db="EMBL/GenBank/DDBJ databases">
        <title>Genome assembly of Enhygromyxa salina DSM 15201.</title>
        <authorList>
            <person name="Sharma G."/>
            <person name="Subramanian S."/>
        </authorList>
    </citation>
    <scope>NUCLEOTIDE SEQUENCE [LARGE SCALE GENOMIC DNA]</scope>
    <source>
        <strain evidence="15 16">DSM 15201</strain>
    </source>
</reference>
<dbReference type="InterPro" id="IPR000438">
    <property type="entry name" value="Acetyl_CoA_COase_Trfase_b_su"/>
</dbReference>
<comment type="catalytic activity">
    <reaction evidence="13">
        <text>N(6)-carboxybiotinyl-L-lysyl-[protein] + acetyl-CoA = N(6)-biotinyl-L-lysyl-[protein] + malonyl-CoA</text>
        <dbReference type="Rhea" id="RHEA:54728"/>
        <dbReference type="Rhea" id="RHEA-COMP:10505"/>
        <dbReference type="Rhea" id="RHEA-COMP:10506"/>
        <dbReference type="ChEBI" id="CHEBI:57288"/>
        <dbReference type="ChEBI" id="CHEBI:57384"/>
        <dbReference type="ChEBI" id="CHEBI:83144"/>
        <dbReference type="ChEBI" id="CHEBI:83145"/>
        <dbReference type="EC" id="2.1.3.15"/>
    </reaction>
</comment>
<comment type="subcellular location">
    <subcellularLocation>
        <location evidence="1 13">Cytoplasm</location>
    </subcellularLocation>
</comment>
<dbReference type="Pfam" id="PF01039">
    <property type="entry name" value="Carboxyl_trans"/>
    <property type="match status" value="1"/>
</dbReference>
<evidence type="ECO:0000256" key="9">
    <source>
        <dbReference type="ARBA" id="ARBA00022840"/>
    </source>
</evidence>
<dbReference type="PANTHER" id="PTHR42995">
    <property type="entry name" value="ACETYL-COENZYME A CARBOXYLASE CARBOXYL TRANSFERASE SUBUNIT BETA, CHLOROPLASTIC"/>
    <property type="match status" value="1"/>
</dbReference>
<dbReference type="SUPFAM" id="SSF52096">
    <property type="entry name" value="ClpP/crotonase"/>
    <property type="match status" value="1"/>
</dbReference>
<evidence type="ECO:0000259" key="14">
    <source>
        <dbReference type="PROSITE" id="PS50980"/>
    </source>
</evidence>
<comment type="subunit">
    <text evidence="13">Acetyl-CoA carboxylase is a heterohexamer composed of biotin carboxyl carrier protein (AccB), biotin carboxylase (AccC) and two subunits each of ACCase subunit alpha (AccA) and ACCase subunit beta (AccD).</text>
</comment>
<dbReference type="EC" id="2.1.3.15" evidence="13"/>
<feature type="binding site" evidence="13">
    <location>
        <position position="47"/>
    </location>
    <ligand>
        <name>Zn(2+)</name>
        <dbReference type="ChEBI" id="CHEBI:29105"/>
    </ligand>
</feature>
<comment type="pathway">
    <text evidence="13">Lipid metabolism; malonyl-CoA biosynthesis; malonyl-CoA from acetyl-CoA: step 1/1.</text>
</comment>
<comment type="similarity">
    <text evidence="13">Belongs to the AccD/PCCB family.</text>
</comment>
<dbReference type="AlphaFoldDB" id="A0A0C2CUK3"/>
<dbReference type="GO" id="GO:0008270">
    <property type="term" value="F:zinc ion binding"/>
    <property type="evidence" value="ECO:0007669"/>
    <property type="project" value="UniProtKB-UniRule"/>
</dbReference>
<evidence type="ECO:0000313" key="16">
    <source>
        <dbReference type="Proteomes" id="UP000031599"/>
    </source>
</evidence>
<evidence type="ECO:0000256" key="7">
    <source>
        <dbReference type="ARBA" id="ARBA00022832"/>
    </source>
</evidence>
<evidence type="ECO:0000256" key="8">
    <source>
        <dbReference type="ARBA" id="ARBA00022833"/>
    </source>
</evidence>
<dbReference type="EMBL" id="JMCC02000066">
    <property type="protein sequence ID" value="KIG14801.1"/>
    <property type="molecule type" value="Genomic_DNA"/>
</dbReference>
<evidence type="ECO:0000256" key="5">
    <source>
        <dbReference type="ARBA" id="ARBA00022741"/>
    </source>
</evidence>
<keyword evidence="5 13" id="KW-0547">Nucleotide-binding</keyword>
<keyword evidence="13" id="KW-0963">Cytoplasm</keyword>
<organism evidence="15 16">
    <name type="scientific">Enhygromyxa salina</name>
    <dbReference type="NCBI Taxonomy" id="215803"/>
    <lineage>
        <taxon>Bacteria</taxon>
        <taxon>Pseudomonadati</taxon>
        <taxon>Myxococcota</taxon>
        <taxon>Polyangia</taxon>
        <taxon>Nannocystales</taxon>
        <taxon>Nannocystaceae</taxon>
        <taxon>Enhygromyxa</taxon>
    </lineage>
</organism>
<protein>
    <recommendedName>
        <fullName evidence="13">Acetyl-coenzyme A carboxylase carboxyl transferase subunit beta</fullName>
        <shortName evidence="13">ACCase subunit beta</shortName>
        <shortName evidence="13">Acetyl-CoA carboxylase carboxyltransferase subunit beta</shortName>
        <ecNumber evidence="13">2.1.3.15</ecNumber>
    </recommendedName>
</protein>
<feature type="domain" description="CoA carboxyltransferase N-terminal" evidence="14">
    <location>
        <begin position="40"/>
        <end position="309"/>
    </location>
</feature>
<proteinExistence type="inferred from homology"/>
<evidence type="ECO:0000256" key="13">
    <source>
        <dbReference type="HAMAP-Rule" id="MF_01395"/>
    </source>
</evidence>
<dbReference type="GO" id="GO:0016743">
    <property type="term" value="F:carboxyl- or carbamoyltransferase activity"/>
    <property type="evidence" value="ECO:0007669"/>
    <property type="project" value="UniProtKB-UniRule"/>
</dbReference>
<keyword evidence="10 13" id="KW-0443">Lipid metabolism</keyword>
<feature type="binding site" evidence="13">
    <location>
        <position position="66"/>
    </location>
    <ligand>
        <name>Zn(2+)</name>
        <dbReference type="ChEBI" id="CHEBI:29105"/>
    </ligand>
</feature>
<evidence type="ECO:0000256" key="1">
    <source>
        <dbReference type="ARBA" id="ARBA00004496"/>
    </source>
</evidence>
<dbReference type="Proteomes" id="UP000031599">
    <property type="component" value="Unassembled WGS sequence"/>
</dbReference>
<dbReference type="NCBIfam" id="TIGR00515">
    <property type="entry name" value="accD"/>
    <property type="match status" value="1"/>
</dbReference>
<feature type="binding site" evidence="13">
    <location>
        <position position="63"/>
    </location>
    <ligand>
        <name>Zn(2+)</name>
        <dbReference type="ChEBI" id="CHEBI:29105"/>
    </ligand>
</feature>
<evidence type="ECO:0000256" key="6">
    <source>
        <dbReference type="ARBA" id="ARBA00022771"/>
    </source>
</evidence>
<comment type="caution">
    <text evidence="15">The sequence shown here is derived from an EMBL/GenBank/DDBJ whole genome shotgun (WGS) entry which is preliminary data.</text>
</comment>
<dbReference type="GO" id="GO:0009317">
    <property type="term" value="C:acetyl-CoA carboxylase complex"/>
    <property type="evidence" value="ECO:0007669"/>
    <property type="project" value="InterPro"/>
</dbReference>
<dbReference type="PROSITE" id="PS50980">
    <property type="entry name" value="COA_CT_NTER"/>
    <property type="match status" value="1"/>
</dbReference>
<evidence type="ECO:0000256" key="10">
    <source>
        <dbReference type="ARBA" id="ARBA00023098"/>
    </source>
</evidence>
<evidence type="ECO:0000256" key="12">
    <source>
        <dbReference type="ARBA" id="ARBA00025280"/>
    </source>
</evidence>
<accession>A0A0C2CUK3</accession>
<dbReference type="GO" id="GO:2001295">
    <property type="term" value="P:malonyl-CoA biosynthetic process"/>
    <property type="evidence" value="ECO:0007669"/>
    <property type="project" value="UniProtKB-UniRule"/>
</dbReference>
<comment type="cofactor">
    <cofactor evidence="13">
        <name>Zn(2+)</name>
        <dbReference type="ChEBI" id="CHEBI:29105"/>
    </cofactor>
    <text evidence="13">Binds 1 zinc ion per subunit.</text>
</comment>
<feature type="zinc finger region" description="C4-type" evidence="13">
    <location>
        <begin position="44"/>
        <end position="66"/>
    </location>
</feature>
<dbReference type="InterPro" id="IPR011762">
    <property type="entry name" value="COA_CT_N"/>
</dbReference>
<keyword evidence="7 13" id="KW-0276">Fatty acid metabolism</keyword>
<evidence type="ECO:0000313" key="15">
    <source>
        <dbReference type="EMBL" id="KIG14801.1"/>
    </source>
</evidence>
<keyword evidence="3 13" id="KW-0808">Transferase</keyword>
<dbReference type="Gene3D" id="3.90.226.10">
    <property type="entry name" value="2-enoyl-CoA Hydratase, Chain A, domain 1"/>
    <property type="match status" value="1"/>
</dbReference>
<keyword evidence="8 13" id="KW-0862">Zinc</keyword>
<dbReference type="Pfam" id="PF17848">
    <property type="entry name" value="Zn_ribbon_ACC"/>
    <property type="match status" value="1"/>
</dbReference>
<keyword evidence="4 13" id="KW-0479">Metal-binding</keyword>
<dbReference type="InterPro" id="IPR029045">
    <property type="entry name" value="ClpP/crotonase-like_dom_sf"/>
</dbReference>
<gene>
    <name evidence="13" type="primary">accD</name>
    <name evidence="15" type="ORF">DB30_06387</name>
</gene>
<keyword evidence="6 13" id="KW-0863">Zinc-finger</keyword>
<evidence type="ECO:0000256" key="2">
    <source>
        <dbReference type="ARBA" id="ARBA00022516"/>
    </source>
</evidence>
<dbReference type="UniPathway" id="UPA00655">
    <property type="reaction ID" value="UER00711"/>
</dbReference>
<dbReference type="GO" id="GO:0006633">
    <property type="term" value="P:fatty acid biosynthetic process"/>
    <property type="evidence" value="ECO:0007669"/>
    <property type="project" value="UniProtKB-KW"/>
</dbReference>
<comment type="function">
    <text evidence="12 13">Component of the acetyl coenzyme A carboxylase (ACC) complex. Biotin carboxylase (BC) catalyzes the carboxylation of biotin on its carrier protein (BCCP) and then the CO(2) group is transferred by the transcarboxylase to acetyl-CoA to form malonyl-CoA.</text>
</comment>
<keyword evidence="11 13" id="KW-0275">Fatty acid biosynthesis</keyword>
<keyword evidence="2 13" id="KW-0444">Lipid biosynthesis</keyword>
<name>A0A0C2CUK3_9BACT</name>
<dbReference type="PRINTS" id="PR01070">
    <property type="entry name" value="ACCCTRFRASEB"/>
</dbReference>
<evidence type="ECO:0000256" key="4">
    <source>
        <dbReference type="ARBA" id="ARBA00022723"/>
    </source>
</evidence>